<feature type="active site" description="Schiff-base intermediate with acetaldehyde" evidence="7">
    <location>
        <position position="168"/>
    </location>
</feature>
<evidence type="ECO:0000256" key="2">
    <source>
        <dbReference type="ARBA" id="ARBA00022490"/>
    </source>
</evidence>
<dbReference type="HAMAP" id="MF_00114">
    <property type="entry name" value="DeoC_type1"/>
    <property type="match status" value="1"/>
</dbReference>
<dbReference type="Pfam" id="PF01791">
    <property type="entry name" value="DeoC"/>
    <property type="match status" value="1"/>
</dbReference>
<dbReference type="Proteomes" id="UP000016638">
    <property type="component" value="Unassembled WGS sequence"/>
</dbReference>
<dbReference type="FunFam" id="3.20.20.70:FF:000044">
    <property type="entry name" value="Deoxyribose-phosphate aldolase"/>
    <property type="match status" value="1"/>
</dbReference>
<dbReference type="PIRSF" id="PIRSF001357">
    <property type="entry name" value="DeoC"/>
    <property type="match status" value="1"/>
</dbReference>
<keyword evidence="3 7" id="KW-0456">Lyase</keyword>
<dbReference type="GO" id="GO:0009264">
    <property type="term" value="P:deoxyribonucleotide catabolic process"/>
    <property type="evidence" value="ECO:0007669"/>
    <property type="project" value="UniProtKB-UniRule"/>
</dbReference>
<protein>
    <recommendedName>
        <fullName evidence="7">Deoxyribose-phosphate aldolase</fullName>
        <shortName evidence="7">DERA</shortName>
        <ecNumber evidence="7">4.1.2.4</ecNumber>
    </recommendedName>
    <alternativeName>
        <fullName evidence="7">2-deoxy-D-ribose 5-phosphate aldolase</fullName>
    </alternativeName>
    <alternativeName>
        <fullName evidence="7">Phosphodeoxyriboaldolase</fullName>
        <shortName evidence="7">Deoxyriboaldolase</shortName>
    </alternativeName>
</protein>
<gene>
    <name evidence="8" type="primary">deoC_1</name>
    <name evidence="7" type="synonym">deoC</name>
    <name evidence="8" type="ORF">HMPREF1316_0751</name>
</gene>
<dbReference type="GO" id="GO:0016052">
    <property type="term" value="P:carbohydrate catabolic process"/>
    <property type="evidence" value="ECO:0007669"/>
    <property type="project" value="TreeGrafter"/>
</dbReference>
<dbReference type="EC" id="4.1.2.4" evidence="7"/>
<dbReference type="PATRIC" id="fig|1125712.3.peg.2406"/>
<dbReference type="GO" id="GO:0004139">
    <property type="term" value="F:deoxyribose-phosphate aldolase activity"/>
    <property type="evidence" value="ECO:0007669"/>
    <property type="project" value="UniProtKB-UniRule"/>
</dbReference>
<evidence type="ECO:0000313" key="9">
    <source>
        <dbReference type="Proteomes" id="UP000016638"/>
    </source>
</evidence>
<comment type="pathway">
    <text evidence="7">Carbohydrate degradation; 2-deoxy-D-ribose 1-phosphate degradation; D-glyceraldehyde 3-phosphate and acetaldehyde from 2-deoxy-alpha-D-ribose 1-phosphate: step 2/2.</text>
</comment>
<dbReference type="AlphaFoldDB" id="U2SZP0"/>
<reference evidence="8 9" key="1">
    <citation type="submission" date="2013-08" db="EMBL/GenBank/DDBJ databases">
        <authorList>
            <person name="Durkin A.S."/>
            <person name="Haft D.R."/>
            <person name="McCorrison J."/>
            <person name="Torralba M."/>
            <person name="Gillis M."/>
            <person name="Haft D.H."/>
            <person name="Methe B."/>
            <person name="Sutton G."/>
            <person name="Nelson K.E."/>
        </authorList>
    </citation>
    <scope>NUCLEOTIDE SEQUENCE [LARGE SCALE GENOMIC DNA]</scope>
    <source>
        <strain evidence="8 9">F0195</strain>
    </source>
</reference>
<comment type="similarity">
    <text evidence="1 7">Belongs to the DeoC/FbaB aldolase family. DeoC type 1 subfamily.</text>
</comment>
<dbReference type="GO" id="GO:0005737">
    <property type="term" value="C:cytoplasm"/>
    <property type="evidence" value="ECO:0007669"/>
    <property type="project" value="UniProtKB-SubCell"/>
</dbReference>
<evidence type="ECO:0000313" key="8">
    <source>
        <dbReference type="EMBL" id="ERL06254.1"/>
    </source>
</evidence>
<evidence type="ECO:0000256" key="7">
    <source>
        <dbReference type="HAMAP-Rule" id="MF_00114"/>
    </source>
</evidence>
<accession>U2SZP0</accession>
<dbReference type="InterPro" id="IPR028581">
    <property type="entry name" value="DeoC_typeI"/>
</dbReference>
<dbReference type="InterPro" id="IPR013785">
    <property type="entry name" value="Aldolase_TIM"/>
</dbReference>
<dbReference type="SUPFAM" id="SSF51569">
    <property type="entry name" value="Aldolase"/>
    <property type="match status" value="1"/>
</dbReference>
<dbReference type="NCBIfam" id="TIGR00126">
    <property type="entry name" value="deoC"/>
    <property type="match status" value="1"/>
</dbReference>
<organism evidence="8 9">
    <name type="scientific">Olsenella profusa F0195</name>
    <dbReference type="NCBI Taxonomy" id="1125712"/>
    <lineage>
        <taxon>Bacteria</taxon>
        <taxon>Bacillati</taxon>
        <taxon>Actinomycetota</taxon>
        <taxon>Coriobacteriia</taxon>
        <taxon>Coriobacteriales</taxon>
        <taxon>Atopobiaceae</taxon>
        <taxon>Olsenella</taxon>
    </lineage>
</organism>
<dbReference type="SMART" id="SM01133">
    <property type="entry name" value="DeoC"/>
    <property type="match status" value="1"/>
</dbReference>
<keyword evidence="9" id="KW-1185">Reference proteome</keyword>
<evidence type="ECO:0000256" key="6">
    <source>
        <dbReference type="ARBA" id="ARBA00056337"/>
    </source>
</evidence>
<comment type="caution">
    <text evidence="8">The sequence shown here is derived from an EMBL/GenBank/DDBJ whole genome shotgun (WGS) entry which is preliminary data.</text>
</comment>
<dbReference type="InterPro" id="IPR002915">
    <property type="entry name" value="DeoC/FbaB/LacD_aldolase"/>
</dbReference>
<evidence type="ECO:0000256" key="1">
    <source>
        <dbReference type="ARBA" id="ARBA00010936"/>
    </source>
</evidence>
<proteinExistence type="inferred from homology"/>
<dbReference type="Gene3D" id="3.20.20.70">
    <property type="entry name" value="Aldolase class I"/>
    <property type="match status" value="1"/>
</dbReference>
<evidence type="ECO:0000256" key="3">
    <source>
        <dbReference type="ARBA" id="ARBA00023239"/>
    </source>
</evidence>
<dbReference type="EMBL" id="AWEZ01000069">
    <property type="protein sequence ID" value="ERL06254.1"/>
    <property type="molecule type" value="Genomic_DNA"/>
</dbReference>
<dbReference type="eggNOG" id="COG0274">
    <property type="taxonomic scope" value="Bacteria"/>
</dbReference>
<dbReference type="STRING" id="1125712.HMPREF1316_0751"/>
<comment type="subcellular location">
    <subcellularLocation>
        <location evidence="7">Cytoplasm</location>
    </subcellularLocation>
</comment>
<dbReference type="PANTHER" id="PTHR10889:SF1">
    <property type="entry name" value="DEOXYRIBOSE-PHOSPHATE ALDOLASE"/>
    <property type="match status" value="1"/>
</dbReference>
<feature type="active site" description="Proton donor/acceptor" evidence="7">
    <location>
        <position position="197"/>
    </location>
</feature>
<sequence length="230" mass="24022">MRGRLGTCLVGREREKHMNLASIIDHTNLKADATKADLVRLCDEAKRYGFASVAINGCWTASVSEWLAGSGVGITTCVGFPLGAAATAGKAAEAHQAVIDGTTELDMVINVGKLIDGDDNYVVSDIAEVVRMAEGRPVKVILECCLLDDEQIVRACEDCVEAGASFVKTSTGFGTGGATVHDVELMRRTVGERCKVKAAGGIHSRQEAEAMVKAGADRLGVSASIAIIGG</sequence>
<keyword evidence="2 7" id="KW-0963">Cytoplasm</keyword>
<comment type="function">
    <text evidence="6 7">Catalyzes a reversible aldol reaction between acetaldehyde and D-glyceraldehyde 3-phosphate to generate 2-deoxy-D-ribose 5-phosphate.</text>
</comment>
<dbReference type="PANTHER" id="PTHR10889">
    <property type="entry name" value="DEOXYRIBOSE-PHOSPHATE ALDOLASE"/>
    <property type="match status" value="1"/>
</dbReference>
<dbReference type="GO" id="GO:0006018">
    <property type="term" value="P:2-deoxyribose 1-phosphate catabolic process"/>
    <property type="evidence" value="ECO:0007669"/>
    <property type="project" value="UniProtKB-UniRule"/>
</dbReference>
<feature type="active site" description="Proton donor/acceptor" evidence="7">
    <location>
        <position position="106"/>
    </location>
</feature>
<comment type="catalytic activity">
    <reaction evidence="5 7">
        <text>2-deoxy-D-ribose 5-phosphate = D-glyceraldehyde 3-phosphate + acetaldehyde</text>
        <dbReference type="Rhea" id="RHEA:12821"/>
        <dbReference type="ChEBI" id="CHEBI:15343"/>
        <dbReference type="ChEBI" id="CHEBI:59776"/>
        <dbReference type="ChEBI" id="CHEBI:62877"/>
        <dbReference type="EC" id="4.1.2.4"/>
    </reaction>
</comment>
<keyword evidence="4 7" id="KW-0704">Schiff base</keyword>
<dbReference type="UniPathway" id="UPA00002">
    <property type="reaction ID" value="UER00468"/>
</dbReference>
<dbReference type="CDD" id="cd00959">
    <property type="entry name" value="DeoC"/>
    <property type="match status" value="1"/>
</dbReference>
<dbReference type="InterPro" id="IPR011343">
    <property type="entry name" value="DeoC"/>
</dbReference>
<evidence type="ECO:0000256" key="4">
    <source>
        <dbReference type="ARBA" id="ARBA00023270"/>
    </source>
</evidence>
<name>U2SZP0_9ACTN</name>
<evidence type="ECO:0000256" key="5">
    <source>
        <dbReference type="ARBA" id="ARBA00048791"/>
    </source>
</evidence>